<proteinExistence type="predicted"/>
<dbReference type="Proteomes" id="UP000202420">
    <property type="component" value="Segment"/>
</dbReference>
<evidence type="ECO:0000313" key="1">
    <source>
        <dbReference type="EMBL" id="ABT16328.1"/>
    </source>
</evidence>
<sequence length="355" mass="39334">METPILYTNGRVVHILSDPGPKISRPKGTVKKTDAFQRQFVQNGNTIYTANICTFTCPSAGGEAIFELAEHTNGAVNKIAFKGTTFAAPSLSPMGGMCTSAAFNVFNGQKAFQKKITERGCEDVVMDDQISDVSADEHTLLVTTKLMSESAPSEKKFGRTNLNDSFISDIVHTKRIGVESAGVVDYTVCLDIPANYTHGVIEVLSATFFNDILIQLIKKSDGWAVMKPGRYQNGGFVIASSPDVAMGVILTEWPKGAVMFPPTVCYKEFEEVNRWSVLQQIGSPVNDSVKVPGGRYSWRFKMFFGPIWFVQGKINEIKLQGHGNSHKVLFAEDMEKKRMYDKFGAKRHKHGYPYM</sequence>
<dbReference type="RefSeq" id="YP_001426675.1">
    <property type="nucleotide sequence ID" value="NC_008724.1"/>
</dbReference>
<dbReference type="GeneID" id="5470709"/>
<name>A7K8F4_9PHYC</name>
<gene>
    <name evidence="1" type="primary">Z194R</name>
    <name evidence="1" type="ORF">ATCV1_Z194R</name>
</gene>
<organism evidence="1 2">
    <name type="scientific">Chlorovirus heliozoae</name>
    <dbReference type="NCBI Taxonomy" id="322019"/>
    <lineage>
        <taxon>Viruses</taxon>
        <taxon>Varidnaviria</taxon>
        <taxon>Bamfordvirae</taxon>
        <taxon>Nucleocytoviricota</taxon>
        <taxon>Megaviricetes</taxon>
        <taxon>Algavirales</taxon>
        <taxon>Phycodnaviridae</taxon>
        <taxon>Chlorovirus</taxon>
    </lineage>
</organism>
<reference evidence="1 2" key="1">
    <citation type="submission" date="2006-09" db="EMBL/GenBank/DDBJ databases">
        <title>Sequence and annotation of the 288-kb ATCV-1 virus that infects an endosymbiotic Chlorella strain of the heliozoon Acanthocystis turfacea.</title>
        <authorList>
            <person name="Fitzgerald L.A."/>
            <person name="Graves M.V."/>
            <person name="Li X."/>
            <person name="Pfitzner A.J.P."/>
            <person name="Hartigan J."/>
            <person name="Van Etten J.L."/>
        </authorList>
    </citation>
    <scope>NUCLEOTIDE SEQUENCE [LARGE SCALE GENOMIC DNA]</scope>
    <source>
        <strain evidence="1 2">ATCV-1</strain>
    </source>
</reference>
<keyword evidence="2" id="KW-1185">Reference proteome</keyword>
<protein>
    <submittedName>
        <fullName evidence="1">Uncharacterized protein Z194R</fullName>
    </submittedName>
</protein>
<dbReference type="EMBL" id="EF101928">
    <property type="protein sequence ID" value="ABT16328.1"/>
    <property type="molecule type" value="Genomic_DNA"/>
</dbReference>
<dbReference type="KEGG" id="vg:5470709"/>
<dbReference type="OrthoDB" id="6404at10239"/>
<accession>A7K8F4</accession>
<evidence type="ECO:0000313" key="2">
    <source>
        <dbReference type="Proteomes" id="UP000202420"/>
    </source>
</evidence>